<evidence type="ECO:0000256" key="2">
    <source>
        <dbReference type="ARBA" id="ARBA00022748"/>
    </source>
</evidence>
<name>A0ABW2ZK54_9SPHI</name>
<evidence type="ECO:0000259" key="5">
    <source>
        <dbReference type="PROSITE" id="PS51352"/>
    </source>
</evidence>
<evidence type="ECO:0000256" key="1">
    <source>
        <dbReference type="ARBA" id="ARBA00004196"/>
    </source>
</evidence>
<keyword evidence="2" id="KW-0201">Cytochrome c-type biogenesis</keyword>
<dbReference type="PANTHER" id="PTHR42852:SF6">
    <property type="entry name" value="THIOL:DISULFIDE INTERCHANGE PROTEIN DSBE"/>
    <property type="match status" value="1"/>
</dbReference>
<dbReference type="InterPro" id="IPR036249">
    <property type="entry name" value="Thioredoxin-like_sf"/>
</dbReference>
<dbReference type="Pfam" id="PF08534">
    <property type="entry name" value="Redoxin"/>
    <property type="match status" value="1"/>
</dbReference>
<organism evidence="6 7">
    <name type="scientific">Mucilaginibacter lutimaris</name>
    <dbReference type="NCBI Taxonomy" id="931629"/>
    <lineage>
        <taxon>Bacteria</taxon>
        <taxon>Pseudomonadati</taxon>
        <taxon>Bacteroidota</taxon>
        <taxon>Sphingobacteriia</taxon>
        <taxon>Sphingobacteriales</taxon>
        <taxon>Sphingobacteriaceae</taxon>
        <taxon>Mucilaginibacter</taxon>
    </lineage>
</organism>
<dbReference type="InterPro" id="IPR013766">
    <property type="entry name" value="Thioredoxin_domain"/>
</dbReference>
<evidence type="ECO:0000313" key="7">
    <source>
        <dbReference type="Proteomes" id="UP001597073"/>
    </source>
</evidence>
<proteinExistence type="predicted"/>
<comment type="subcellular location">
    <subcellularLocation>
        <location evidence="1">Cell envelope</location>
    </subcellularLocation>
</comment>
<dbReference type="EMBL" id="JBHTIA010000012">
    <property type="protein sequence ID" value="MFD0766534.1"/>
    <property type="molecule type" value="Genomic_DNA"/>
</dbReference>
<feature type="domain" description="Thioredoxin" evidence="5">
    <location>
        <begin position="232"/>
        <end position="372"/>
    </location>
</feature>
<dbReference type="Gene3D" id="3.40.30.10">
    <property type="entry name" value="Glutaredoxin"/>
    <property type="match status" value="1"/>
</dbReference>
<keyword evidence="4" id="KW-0676">Redox-active center</keyword>
<dbReference type="CDD" id="cd02966">
    <property type="entry name" value="TlpA_like_family"/>
    <property type="match status" value="1"/>
</dbReference>
<keyword evidence="3" id="KW-1015">Disulfide bond</keyword>
<sequence length="372" mass="42470">MKILLFYLILLILPALVNGQSNLHIICSEAKMKDETEIRLSQMLPKRLAKSEKVWSTKVYNQKFEFMIKANGPELYYLKGPSDGAVLFLDTGKANITLEDSVFKRLIVNDNITAADYEKYKAQLKSIKLIKEYGIARVDYDRYIHGKNVDELISESKLRKRDSLSAELKMTLVNQVLNWIRLNPASGINSMVLHDEVLNIASDDLKKIFYSLPKKSQLNRWGKEVKYVIDSITAGGILPELNTIDTTGKPFSIQTYKGKYVLLDIWASWCIPCRKENPNIKKIAKIYKQKNFEIVSISIDLNKNAWQKAIAEDSLNWKQLIEASSTDKIVEKLYLPSIPANFLLNKQGKIIAKNLYGEELFKTIGKVLANDN</sequence>
<dbReference type="SUPFAM" id="SSF52833">
    <property type="entry name" value="Thioredoxin-like"/>
    <property type="match status" value="1"/>
</dbReference>
<accession>A0ABW2ZK54</accession>
<evidence type="ECO:0000313" key="6">
    <source>
        <dbReference type="EMBL" id="MFD0766534.1"/>
    </source>
</evidence>
<dbReference type="RefSeq" id="WP_377144564.1">
    <property type="nucleotide sequence ID" value="NZ_JBHTIA010000012.1"/>
</dbReference>
<dbReference type="PANTHER" id="PTHR42852">
    <property type="entry name" value="THIOL:DISULFIDE INTERCHANGE PROTEIN DSBE"/>
    <property type="match status" value="1"/>
</dbReference>
<gene>
    <name evidence="6" type="ORF">ACFQZI_16865</name>
</gene>
<comment type="caution">
    <text evidence="6">The sequence shown here is derived from an EMBL/GenBank/DDBJ whole genome shotgun (WGS) entry which is preliminary data.</text>
</comment>
<keyword evidence="7" id="KW-1185">Reference proteome</keyword>
<dbReference type="InterPro" id="IPR013740">
    <property type="entry name" value="Redoxin"/>
</dbReference>
<reference evidence="7" key="1">
    <citation type="journal article" date="2019" name="Int. J. Syst. Evol. Microbiol.">
        <title>The Global Catalogue of Microorganisms (GCM) 10K type strain sequencing project: providing services to taxonomists for standard genome sequencing and annotation.</title>
        <authorList>
            <consortium name="The Broad Institute Genomics Platform"/>
            <consortium name="The Broad Institute Genome Sequencing Center for Infectious Disease"/>
            <person name="Wu L."/>
            <person name="Ma J."/>
        </authorList>
    </citation>
    <scope>NUCLEOTIDE SEQUENCE [LARGE SCALE GENOMIC DNA]</scope>
    <source>
        <strain evidence="7">CCUG 60742</strain>
    </source>
</reference>
<evidence type="ECO:0000256" key="3">
    <source>
        <dbReference type="ARBA" id="ARBA00023157"/>
    </source>
</evidence>
<dbReference type="PROSITE" id="PS51352">
    <property type="entry name" value="THIOREDOXIN_2"/>
    <property type="match status" value="1"/>
</dbReference>
<protein>
    <submittedName>
        <fullName evidence="6">Thioredoxin-like domain-containing protein</fullName>
    </submittedName>
</protein>
<dbReference type="InterPro" id="IPR050553">
    <property type="entry name" value="Thioredoxin_ResA/DsbE_sf"/>
</dbReference>
<dbReference type="Proteomes" id="UP001597073">
    <property type="component" value="Unassembled WGS sequence"/>
</dbReference>
<evidence type="ECO:0000256" key="4">
    <source>
        <dbReference type="ARBA" id="ARBA00023284"/>
    </source>
</evidence>